<dbReference type="GO" id="GO:0016279">
    <property type="term" value="F:protein-lysine N-methyltransferase activity"/>
    <property type="evidence" value="ECO:0007669"/>
    <property type="project" value="TreeGrafter"/>
</dbReference>
<name>A0A9W7GM85_9STRA</name>
<organism evidence="2 3">
    <name type="scientific">Triparma columacea</name>
    <dbReference type="NCBI Taxonomy" id="722753"/>
    <lineage>
        <taxon>Eukaryota</taxon>
        <taxon>Sar</taxon>
        <taxon>Stramenopiles</taxon>
        <taxon>Ochrophyta</taxon>
        <taxon>Bolidophyceae</taxon>
        <taxon>Parmales</taxon>
        <taxon>Triparmaceae</taxon>
        <taxon>Triparma</taxon>
    </lineage>
</organism>
<dbReference type="Gene3D" id="3.90.1410.10">
    <property type="entry name" value="set domain protein methyltransferase, domain 1"/>
    <property type="match status" value="1"/>
</dbReference>
<comment type="caution">
    <text evidence="2">The sequence shown here is derived from an EMBL/GenBank/DDBJ whole genome shotgun (WGS) entry which is preliminary data.</text>
</comment>
<dbReference type="AlphaFoldDB" id="A0A9W7GM85"/>
<dbReference type="InterPro" id="IPR050600">
    <property type="entry name" value="SETD3_SETD6_MTase"/>
</dbReference>
<dbReference type="SUPFAM" id="SSF82199">
    <property type="entry name" value="SET domain"/>
    <property type="match status" value="1"/>
</dbReference>
<dbReference type="InterPro" id="IPR001214">
    <property type="entry name" value="SET_dom"/>
</dbReference>
<evidence type="ECO:0000259" key="1">
    <source>
        <dbReference type="PROSITE" id="PS50280"/>
    </source>
</evidence>
<dbReference type="EMBL" id="BRYA01000299">
    <property type="protein sequence ID" value="GMI46470.1"/>
    <property type="molecule type" value="Genomic_DNA"/>
</dbReference>
<evidence type="ECO:0000313" key="3">
    <source>
        <dbReference type="Proteomes" id="UP001165065"/>
    </source>
</evidence>
<dbReference type="PANTHER" id="PTHR13271:SF151">
    <property type="entry name" value="SET DOMAIN-CONTAINING PROTEIN 4"/>
    <property type="match status" value="1"/>
</dbReference>
<dbReference type="OrthoDB" id="40053at2759"/>
<dbReference type="CDD" id="cd10527">
    <property type="entry name" value="SET_LSMT"/>
    <property type="match status" value="1"/>
</dbReference>
<protein>
    <recommendedName>
        <fullName evidence="1">SET domain-containing protein</fullName>
    </recommendedName>
</protein>
<accession>A0A9W7GM85</accession>
<dbReference type="PANTHER" id="PTHR13271">
    <property type="entry name" value="UNCHARACTERIZED PUTATIVE METHYLTRANSFERASE"/>
    <property type="match status" value="1"/>
</dbReference>
<reference evidence="3" key="1">
    <citation type="journal article" date="2023" name="Commun. Biol.">
        <title>Genome analysis of Parmales, the sister group of diatoms, reveals the evolutionary specialization of diatoms from phago-mixotrophs to photoautotrophs.</title>
        <authorList>
            <person name="Ban H."/>
            <person name="Sato S."/>
            <person name="Yoshikawa S."/>
            <person name="Yamada K."/>
            <person name="Nakamura Y."/>
            <person name="Ichinomiya M."/>
            <person name="Sato N."/>
            <person name="Blanc-Mathieu R."/>
            <person name="Endo H."/>
            <person name="Kuwata A."/>
            <person name="Ogata H."/>
        </authorList>
    </citation>
    <scope>NUCLEOTIDE SEQUENCE [LARGE SCALE GENOMIC DNA]</scope>
</reference>
<dbReference type="Proteomes" id="UP001165065">
    <property type="component" value="Unassembled WGS sequence"/>
</dbReference>
<keyword evidence="3" id="KW-1185">Reference proteome</keyword>
<dbReference type="PROSITE" id="PS50280">
    <property type="entry name" value="SET"/>
    <property type="match status" value="1"/>
</dbReference>
<sequence length="240" mass="26160">MGMRRAGLVWEEYDAMLPVYGTDCMGSTDFWSPSTLSSLQLPYVRRETMDRLSLISRQAVKDGLTSEGDEDELRHSAWLVTSRCLTVAGEEGSDEQRKVLIPYLDMINHDRSSNHVLTGRAATGGWLRVVAGSDVKKGDQIFIRYGSGEGNDRMVQDYGFVDEKEGAMEAVARRIMEAGEGWEGSLKNAIGGRGGQPGLTREDGEACRRELVGGGEGIAGKVNDGVKEALERLERGGGLN</sequence>
<feature type="domain" description="SET" evidence="1">
    <location>
        <begin position="34"/>
        <end position="146"/>
    </location>
</feature>
<dbReference type="InterPro" id="IPR046341">
    <property type="entry name" value="SET_dom_sf"/>
</dbReference>
<evidence type="ECO:0000313" key="2">
    <source>
        <dbReference type="EMBL" id="GMI46470.1"/>
    </source>
</evidence>
<gene>
    <name evidence="2" type="ORF">TrCOL_g6867</name>
</gene>
<proteinExistence type="predicted"/>